<dbReference type="PROSITE" id="PS51886">
    <property type="entry name" value="TLDC"/>
    <property type="match status" value="1"/>
</dbReference>
<organism evidence="2 3">
    <name type="scientific">Ambispora gerdemannii</name>
    <dbReference type="NCBI Taxonomy" id="144530"/>
    <lineage>
        <taxon>Eukaryota</taxon>
        <taxon>Fungi</taxon>
        <taxon>Fungi incertae sedis</taxon>
        <taxon>Mucoromycota</taxon>
        <taxon>Glomeromycotina</taxon>
        <taxon>Glomeromycetes</taxon>
        <taxon>Archaeosporales</taxon>
        <taxon>Ambisporaceae</taxon>
        <taxon>Ambispora</taxon>
    </lineage>
</organism>
<feature type="domain" description="TLDc" evidence="1">
    <location>
        <begin position="1"/>
        <end position="170"/>
    </location>
</feature>
<dbReference type="InterPro" id="IPR006571">
    <property type="entry name" value="TLDc_dom"/>
</dbReference>
<reference evidence="2" key="1">
    <citation type="submission" date="2021-06" db="EMBL/GenBank/DDBJ databases">
        <authorList>
            <person name="Kallberg Y."/>
            <person name="Tangrot J."/>
            <person name="Rosling A."/>
        </authorList>
    </citation>
    <scope>NUCLEOTIDE SEQUENCE</scope>
    <source>
        <strain evidence="2">MT106</strain>
    </source>
</reference>
<accession>A0A9N9HBJ1</accession>
<feature type="non-terminal residue" evidence="2">
    <location>
        <position position="1"/>
    </location>
</feature>
<evidence type="ECO:0000313" key="2">
    <source>
        <dbReference type="EMBL" id="CAG8661499.1"/>
    </source>
</evidence>
<dbReference type="Pfam" id="PF07534">
    <property type="entry name" value="TLD"/>
    <property type="match status" value="1"/>
</dbReference>
<dbReference type="OrthoDB" id="2439862at2759"/>
<dbReference type="EMBL" id="CAJVPL010005920">
    <property type="protein sequence ID" value="CAG8661499.1"/>
    <property type="molecule type" value="Genomic_DNA"/>
</dbReference>
<name>A0A9N9HBJ1_9GLOM</name>
<comment type="caution">
    <text evidence="2">The sequence shown here is derived from an EMBL/GenBank/DDBJ whole genome shotgun (WGS) entry which is preliminary data.</text>
</comment>
<evidence type="ECO:0000259" key="1">
    <source>
        <dbReference type="PROSITE" id="PS51886"/>
    </source>
</evidence>
<protein>
    <submittedName>
        <fullName evidence="2">12060_t:CDS:1</fullName>
    </submittedName>
</protein>
<sequence length="172" mass="19478">SPYEFKLLYRGSRDGFAASKFHELCGSQSQTVVVVKINQTERIIGGYNPSIWSGNIYERLIGNIRESLIGNNSGICYGKDAPDAFIFSISGGNVKFSRSVSGNQIAYDPCQNTGPYFFNDLFISDKCNQNASSWYDPNYFRTPNISIWDKNTDKDSKYFKVDELEVFQIILI</sequence>
<evidence type="ECO:0000313" key="3">
    <source>
        <dbReference type="Proteomes" id="UP000789831"/>
    </source>
</evidence>
<proteinExistence type="predicted"/>
<gene>
    <name evidence="2" type="ORF">AGERDE_LOCUS11837</name>
</gene>
<dbReference type="AlphaFoldDB" id="A0A9N9HBJ1"/>
<dbReference type="Proteomes" id="UP000789831">
    <property type="component" value="Unassembled WGS sequence"/>
</dbReference>
<keyword evidence="3" id="KW-1185">Reference proteome</keyword>